<proteinExistence type="predicted"/>
<evidence type="ECO:0000313" key="2">
    <source>
        <dbReference type="Proteomes" id="UP000030832"/>
    </source>
</evidence>
<dbReference type="EMBL" id="JRJU01000021">
    <property type="protein sequence ID" value="KHF39236.1"/>
    <property type="molecule type" value="Genomic_DNA"/>
</dbReference>
<protein>
    <submittedName>
        <fullName evidence="1">Uncharacterized protein</fullName>
    </submittedName>
</protein>
<evidence type="ECO:0000313" key="1">
    <source>
        <dbReference type="EMBL" id="KHF39236.1"/>
    </source>
</evidence>
<dbReference type="Proteomes" id="UP000030832">
    <property type="component" value="Unassembled WGS sequence"/>
</dbReference>
<sequence>MWVLLKRKKNAGYTLFVPSGVRHEYPLVDLTEQKVVGTVIYKDKVYLKVLVNLKEDTVSVEGSVSDLGDLSMDKESYIDMFQSDARFFVNNHISDPQKYYEELNESIN</sequence>
<dbReference type="OrthoDB" id="2721244at2"/>
<accession>A0A0B0IHU2</accession>
<dbReference type="STRING" id="333138.LQ50_16130"/>
<name>A0A0B0IHU2_9BACI</name>
<keyword evidence="2" id="KW-1185">Reference proteome</keyword>
<organism evidence="1 2">
    <name type="scientific">Halalkalibacter okhensis</name>
    <dbReference type="NCBI Taxonomy" id="333138"/>
    <lineage>
        <taxon>Bacteria</taxon>
        <taxon>Bacillati</taxon>
        <taxon>Bacillota</taxon>
        <taxon>Bacilli</taxon>
        <taxon>Bacillales</taxon>
        <taxon>Bacillaceae</taxon>
        <taxon>Halalkalibacter</taxon>
    </lineage>
</organism>
<reference evidence="1 2" key="1">
    <citation type="submission" date="2014-09" db="EMBL/GenBank/DDBJ databases">
        <title>Genome sequencing and annotation of Bacillus Okhensis strain Kh10-101T.</title>
        <authorList>
            <person name="Prakash J.S."/>
        </authorList>
    </citation>
    <scope>NUCLEOTIDE SEQUENCE [LARGE SCALE GENOMIC DNA]</scope>
    <source>
        <strain evidence="2">Kh10-101T</strain>
    </source>
</reference>
<dbReference type="eggNOG" id="ENOG5033MQZ">
    <property type="taxonomic scope" value="Bacteria"/>
</dbReference>
<comment type="caution">
    <text evidence="1">The sequence shown here is derived from an EMBL/GenBank/DDBJ whole genome shotgun (WGS) entry which is preliminary data.</text>
</comment>
<dbReference type="AlphaFoldDB" id="A0A0B0IHU2"/>
<gene>
    <name evidence="1" type="ORF">LQ50_16130</name>
</gene>